<dbReference type="EMBL" id="JBHRXE010000043">
    <property type="protein sequence ID" value="MFC3570928.1"/>
    <property type="molecule type" value="Genomic_DNA"/>
</dbReference>
<reference evidence="3" key="1">
    <citation type="journal article" date="2019" name="Int. J. Syst. Evol. Microbiol.">
        <title>The Global Catalogue of Microorganisms (GCM) 10K type strain sequencing project: providing services to taxonomists for standard genome sequencing and annotation.</title>
        <authorList>
            <consortium name="The Broad Institute Genomics Platform"/>
            <consortium name="The Broad Institute Genome Sequencing Center for Infectious Disease"/>
            <person name="Wu L."/>
            <person name="Ma J."/>
        </authorList>
    </citation>
    <scope>NUCLEOTIDE SEQUENCE [LARGE SCALE GENOMIC DNA]</scope>
    <source>
        <strain evidence="3">VKM B-3226</strain>
    </source>
</reference>
<accession>A0ABV7S2K6</accession>
<keyword evidence="1" id="KW-0472">Membrane</keyword>
<gene>
    <name evidence="2" type="ORF">ACFOMP_15825</name>
</gene>
<feature type="transmembrane region" description="Helical" evidence="1">
    <location>
        <begin position="54"/>
        <end position="71"/>
    </location>
</feature>
<keyword evidence="1" id="KW-1133">Transmembrane helix</keyword>
<sequence>MKTVLVVLGVAAICGTAQWLWHLARESPQGRLMIVALWGVLLAMSLIAGEPWVLVMGGATVTMGLWVYAAWRWW</sequence>
<feature type="transmembrane region" description="Helical" evidence="1">
    <location>
        <begin position="31"/>
        <end position="48"/>
    </location>
</feature>
<dbReference type="RefSeq" id="WP_379032240.1">
    <property type="nucleotide sequence ID" value="NZ_JBHRXE010000043.1"/>
</dbReference>
<evidence type="ECO:0008006" key="4">
    <source>
        <dbReference type="Google" id="ProtNLM"/>
    </source>
</evidence>
<evidence type="ECO:0000313" key="2">
    <source>
        <dbReference type="EMBL" id="MFC3570928.1"/>
    </source>
</evidence>
<evidence type="ECO:0000256" key="1">
    <source>
        <dbReference type="SAM" id="Phobius"/>
    </source>
</evidence>
<keyword evidence="3" id="KW-1185">Reference proteome</keyword>
<evidence type="ECO:0000313" key="3">
    <source>
        <dbReference type="Proteomes" id="UP001595596"/>
    </source>
</evidence>
<organism evidence="2 3">
    <name type="scientific">Paracoccus simplex</name>
    <dbReference type="NCBI Taxonomy" id="2086346"/>
    <lineage>
        <taxon>Bacteria</taxon>
        <taxon>Pseudomonadati</taxon>
        <taxon>Pseudomonadota</taxon>
        <taxon>Alphaproteobacteria</taxon>
        <taxon>Rhodobacterales</taxon>
        <taxon>Paracoccaceae</taxon>
        <taxon>Paracoccus</taxon>
    </lineage>
</organism>
<feature type="transmembrane region" description="Helical" evidence="1">
    <location>
        <begin position="6"/>
        <end position="24"/>
    </location>
</feature>
<dbReference type="Proteomes" id="UP001595596">
    <property type="component" value="Unassembled WGS sequence"/>
</dbReference>
<proteinExistence type="predicted"/>
<name>A0ABV7S2K6_9RHOB</name>
<keyword evidence="1" id="KW-0812">Transmembrane</keyword>
<comment type="caution">
    <text evidence="2">The sequence shown here is derived from an EMBL/GenBank/DDBJ whole genome shotgun (WGS) entry which is preliminary data.</text>
</comment>
<protein>
    <recommendedName>
        <fullName evidence="4">DUF2484 family protein</fullName>
    </recommendedName>
</protein>